<name>A0A2H0LSF6_9BACT</name>
<evidence type="ECO:0000313" key="1">
    <source>
        <dbReference type="EMBL" id="PIQ87352.1"/>
    </source>
</evidence>
<dbReference type="AlphaFoldDB" id="A0A2H0LSF6"/>
<feature type="non-terminal residue" evidence="1">
    <location>
        <position position="1"/>
    </location>
</feature>
<dbReference type="SUPFAM" id="SSF89807">
    <property type="entry name" value="Dodecin-like"/>
    <property type="match status" value="1"/>
</dbReference>
<evidence type="ECO:0008006" key="3">
    <source>
        <dbReference type="Google" id="ProtNLM"/>
    </source>
</evidence>
<comment type="caution">
    <text evidence="1">The sequence shown here is derived from an EMBL/GenBank/DDBJ whole genome shotgun (WGS) entry which is preliminary data.</text>
</comment>
<dbReference type="Gene3D" id="3.30.1660.10">
    <property type="entry name" value="Flavin-binding protein dodecin"/>
    <property type="match status" value="1"/>
</dbReference>
<dbReference type="InterPro" id="IPR009923">
    <property type="entry name" value="Dodecin"/>
</dbReference>
<accession>A0A2H0LSF6</accession>
<organism evidence="1 2">
    <name type="scientific">Candidatus Abzuiibacterium crystallinum</name>
    <dbReference type="NCBI Taxonomy" id="1974748"/>
    <lineage>
        <taxon>Bacteria</taxon>
        <taxon>Pseudomonadati</taxon>
        <taxon>Candidatus Omnitrophota</taxon>
        <taxon>Candidatus Abzuiibacterium</taxon>
    </lineage>
</organism>
<protein>
    <recommendedName>
        <fullName evidence="3">Dodecin flavoprotein</fullName>
    </recommendedName>
</protein>
<dbReference type="PANTHER" id="PTHR39324:SF1">
    <property type="entry name" value="CALCIUM DODECIN"/>
    <property type="match status" value="1"/>
</dbReference>
<sequence length="63" mass="7071">KTIELTGSSKKSSDEAVRFALSRAAKTIRGMRWFEVVATRGHLENGKIVHWQVTIKIGFALKD</sequence>
<evidence type="ECO:0000313" key="2">
    <source>
        <dbReference type="Proteomes" id="UP000230859"/>
    </source>
</evidence>
<dbReference type="InterPro" id="IPR025543">
    <property type="entry name" value="Dodecin-like"/>
</dbReference>
<dbReference type="Proteomes" id="UP000230859">
    <property type="component" value="Unassembled WGS sequence"/>
</dbReference>
<dbReference type="Pfam" id="PF07311">
    <property type="entry name" value="Dodecin"/>
    <property type="match status" value="1"/>
</dbReference>
<reference evidence="1 2" key="1">
    <citation type="submission" date="2017-09" db="EMBL/GenBank/DDBJ databases">
        <title>Depth-based differentiation of microbial function through sediment-hosted aquifers and enrichment of novel symbionts in the deep terrestrial subsurface.</title>
        <authorList>
            <person name="Probst A.J."/>
            <person name="Ladd B."/>
            <person name="Jarett J.K."/>
            <person name="Geller-Mcgrath D.E."/>
            <person name="Sieber C.M."/>
            <person name="Emerson J.B."/>
            <person name="Anantharaman K."/>
            <person name="Thomas B.C."/>
            <person name="Malmstrom R."/>
            <person name="Stieglmeier M."/>
            <person name="Klingl A."/>
            <person name="Woyke T."/>
            <person name="Ryan C.M."/>
            <person name="Banfield J.F."/>
        </authorList>
    </citation>
    <scope>NUCLEOTIDE SEQUENCE [LARGE SCALE GENOMIC DNA]</scope>
    <source>
        <strain evidence="1">CG11_big_fil_rev_8_21_14_0_20_45_26</strain>
    </source>
</reference>
<dbReference type="InterPro" id="IPR050049">
    <property type="entry name" value="Dodecin_bact"/>
</dbReference>
<dbReference type="NCBIfam" id="NF043052">
    <property type="entry name" value="DodecBact"/>
    <property type="match status" value="1"/>
</dbReference>
<dbReference type="PANTHER" id="PTHR39324">
    <property type="entry name" value="CALCIUM DODECIN"/>
    <property type="match status" value="1"/>
</dbReference>
<gene>
    <name evidence="1" type="ORF">COV74_01115</name>
</gene>
<proteinExistence type="predicted"/>
<dbReference type="EMBL" id="PCVY01000014">
    <property type="protein sequence ID" value="PIQ87352.1"/>
    <property type="molecule type" value="Genomic_DNA"/>
</dbReference>
<dbReference type="InterPro" id="IPR036694">
    <property type="entry name" value="Dodecin-like_sf"/>
</dbReference>